<feature type="signal peptide" evidence="4">
    <location>
        <begin position="1"/>
        <end position="28"/>
    </location>
</feature>
<reference evidence="6" key="1">
    <citation type="submission" date="2022-03" db="EMBL/GenBank/DDBJ databases">
        <authorList>
            <person name="Sayadi A."/>
        </authorList>
    </citation>
    <scope>NUCLEOTIDE SEQUENCE</scope>
</reference>
<organism evidence="6 7">
    <name type="scientific">Acanthoscelides obtectus</name>
    <name type="common">Bean weevil</name>
    <name type="synonym">Bruchus obtectus</name>
    <dbReference type="NCBI Taxonomy" id="200917"/>
    <lineage>
        <taxon>Eukaryota</taxon>
        <taxon>Metazoa</taxon>
        <taxon>Ecdysozoa</taxon>
        <taxon>Arthropoda</taxon>
        <taxon>Hexapoda</taxon>
        <taxon>Insecta</taxon>
        <taxon>Pterygota</taxon>
        <taxon>Neoptera</taxon>
        <taxon>Endopterygota</taxon>
        <taxon>Coleoptera</taxon>
        <taxon>Polyphaga</taxon>
        <taxon>Cucujiformia</taxon>
        <taxon>Chrysomeloidea</taxon>
        <taxon>Chrysomelidae</taxon>
        <taxon>Bruchinae</taxon>
        <taxon>Bruchini</taxon>
        <taxon>Acanthoscelides</taxon>
    </lineage>
</organism>
<comment type="caution">
    <text evidence="6">The sequence shown here is derived from an EMBL/GenBank/DDBJ whole genome shotgun (WGS) entry which is preliminary data.</text>
</comment>
<feature type="domain" description="Chitin-binding type-2" evidence="5">
    <location>
        <begin position="68"/>
        <end position="120"/>
    </location>
</feature>
<name>A0A9P0PM32_ACAOB</name>
<dbReference type="Proteomes" id="UP001152888">
    <property type="component" value="Unassembled WGS sequence"/>
</dbReference>
<dbReference type="GO" id="GO:0005576">
    <property type="term" value="C:extracellular region"/>
    <property type="evidence" value="ECO:0007669"/>
    <property type="project" value="InterPro"/>
</dbReference>
<keyword evidence="1" id="KW-0147">Chitin-binding</keyword>
<feature type="region of interest" description="Disordered" evidence="3">
    <location>
        <begin position="27"/>
        <end position="69"/>
    </location>
</feature>
<feature type="compositionally biased region" description="Polar residues" evidence="3">
    <location>
        <begin position="27"/>
        <end position="44"/>
    </location>
</feature>
<dbReference type="PANTHER" id="PTHR23301">
    <property type="entry name" value="CHITIN BINDING PERITROPHIN-A"/>
    <property type="match status" value="1"/>
</dbReference>
<accession>A0A9P0PM32</accession>
<feature type="compositionally biased region" description="Low complexity" evidence="3">
    <location>
        <begin position="45"/>
        <end position="66"/>
    </location>
</feature>
<evidence type="ECO:0000313" key="7">
    <source>
        <dbReference type="Proteomes" id="UP001152888"/>
    </source>
</evidence>
<keyword evidence="2" id="KW-1015">Disulfide bond</keyword>
<keyword evidence="4" id="KW-0732">Signal</keyword>
<dbReference type="EMBL" id="CAKOFQ010006994">
    <property type="protein sequence ID" value="CAH1986161.1"/>
    <property type="molecule type" value="Genomic_DNA"/>
</dbReference>
<proteinExistence type="predicted"/>
<evidence type="ECO:0000256" key="4">
    <source>
        <dbReference type="SAM" id="SignalP"/>
    </source>
</evidence>
<dbReference type="InterPro" id="IPR002557">
    <property type="entry name" value="Chitin-bd_dom"/>
</dbReference>
<protein>
    <recommendedName>
        <fullName evidence="5">Chitin-binding type-2 domain-containing protein</fullName>
    </recommendedName>
</protein>
<dbReference type="PANTHER" id="PTHR23301:SF0">
    <property type="entry name" value="CHITIN-BINDING TYPE-2 DOMAIN-CONTAINING PROTEIN-RELATED"/>
    <property type="match status" value="1"/>
</dbReference>
<dbReference type="GO" id="GO:0008061">
    <property type="term" value="F:chitin binding"/>
    <property type="evidence" value="ECO:0007669"/>
    <property type="project" value="UniProtKB-KW"/>
</dbReference>
<feature type="chain" id="PRO_5040133980" description="Chitin-binding type-2 domain-containing protein" evidence="4">
    <location>
        <begin position="29"/>
        <end position="201"/>
    </location>
</feature>
<dbReference type="Pfam" id="PF01607">
    <property type="entry name" value="CBM_14"/>
    <property type="match status" value="1"/>
</dbReference>
<evidence type="ECO:0000256" key="1">
    <source>
        <dbReference type="ARBA" id="ARBA00022669"/>
    </source>
</evidence>
<sequence>MSTMASPMYSTIFLVALCISSIAGSADAQTQDPSNTTQPTTSAGSADAQTPDPTTTTQPPTSVTPPNCREVDRGHYPAKHCNQYYECLRHDFILFPSRYKRVLRTCHHNQTFDASSGRCTEGTCSPKSVAPVCVCTGKYPAENCREYYECKAFLWPPAPLLLSPSFRWNLLLHWDYELLLRTCQPDEVFDGHKRRCVQGSC</sequence>
<evidence type="ECO:0000259" key="5">
    <source>
        <dbReference type="Pfam" id="PF01607"/>
    </source>
</evidence>
<dbReference type="AlphaFoldDB" id="A0A9P0PM32"/>
<evidence type="ECO:0000256" key="2">
    <source>
        <dbReference type="ARBA" id="ARBA00023157"/>
    </source>
</evidence>
<dbReference type="InterPro" id="IPR051940">
    <property type="entry name" value="Chitin_bind-dev_reg"/>
</dbReference>
<evidence type="ECO:0000313" key="6">
    <source>
        <dbReference type="EMBL" id="CAH1986161.1"/>
    </source>
</evidence>
<keyword evidence="7" id="KW-1185">Reference proteome</keyword>
<dbReference type="OrthoDB" id="6723193at2759"/>
<gene>
    <name evidence="6" type="ORF">ACAOBT_LOCUS17093</name>
</gene>
<evidence type="ECO:0000256" key="3">
    <source>
        <dbReference type="SAM" id="MobiDB-lite"/>
    </source>
</evidence>